<proteinExistence type="predicted"/>
<gene>
    <name evidence="1" type="ORF">H8E41_13650</name>
</gene>
<evidence type="ECO:0000313" key="1">
    <source>
        <dbReference type="EMBL" id="MBC8318940.1"/>
    </source>
</evidence>
<reference evidence="1 2" key="1">
    <citation type="submission" date="2020-08" db="EMBL/GenBank/DDBJ databases">
        <title>Bridging the membrane lipid divide: bacteria of the FCB group superphylum have the potential to synthesize archaeal ether lipids.</title>
        <authorList>
            <person name="Villanueva L."/>
            <person name="Von Meijenfeldt F.A.B."/>
            <person name="Westbye A.B."/>
            <person name="Yadav S."/>
            <person name="Hopmans E.C."/>
            <person name="Dutilh B.E."/>
            <person name="Sinninghe Damste J.S."/>
        </authorList>
    </citation>
    <scope>NUCLEOTIDE SEQUENCE [LARGE SCALE GENOMIC DNA]</scope>
    <source>
        <strain evidence="1">NIOZ-UU47</strain>
    </source>
</reference>
<organism evidence="1 2">
    <name type="scientific">Candidatus Desulfobia pelagia</name>
    <dbReference type="NCBI Taxonomy" id="2841692"/>
    <lineage>
        <taxon>Bacteria</taxon>
        <taxon>Pseudomonadati</taxon>
        <taxon>Thermodesulfobacteriota</taxon>
        <taxon>Desulfobulbia</taxon>
        <taxon>Desulfobulbales</taxon>
        <taxon>Desulfobulbaceae</taxon>
        <taxon>Candidatus Desulfobia</taxon>
    </lineage>
</organism>
<comment type="caution">
    <text evidence="1">The sequence shown here is derived from an EMBL/GenBank/DDBJ whole genome shotgun (WGS) entry which is preliminary data.</text>
</comment>
<dbReference type="AlphaFoldDB" id="A0A8J6NGM0"/>
<dbReference type="Proteomes" id="UP000614424">
    <property type="component" value="Unassembled WGS sequence"/>
</dbReference>
<name>A0A8J6NGM0_9BACT</name>
<dbReference type="EMBL" id="JACNJZ010000200">
    <property type="protein sequence ID" value="MBC8318940.1"/>
    <property type="molecule type" value="Genomic_DNA"/>
</dbReference>
<sequence>MDNSTVEKRKYKRYNVTDFIVAMCSNKLGRVVNISENSIAIRLYGEDLTSLPEACTTSLLTVAKGFLIEGLPLKIVRKEGIPNTPIGTVAAKFNTSEVAQLGIIKQYISGLS</sequence>
<accession>A0A8J6NGM0</accession>
<evidence type="ECO:0000313" key="2">
    <source>
        <dbReference type="Proteomes" id="UP000614424"/>
    </source>
</evidence>
<protein>
    <submittedName>
        <fullName evidence="1">PilZ domain-containing protein</fullName>
    </submittedName>
</protein>